<keyword evidence="14 21" id="KW-0067">ATP-binding</keyword>
<dbReference type="InterPro" id="IPR001220">
    <property type="entry name" value="Legume_lectin_dom"/>
</dbReference>
<dbReference type="Gene3D" id="1.10.510.10">
    <property type="entry name" value="Transferase(Phosphotransferase) domain 1"/>
    <property type="match status" value="1"/>
</dbReference>
<feature type="transmembrane region" description="Helical" evidence="22">
    <location>
        <begin position="294"/>
        <end position="320"/>
    </location>
</feature>
<dbReference type="OrthoDB" id="543442at2759"/>
<keyword evidence="9 22" id="KW-0812">Transmembrane</keyword>
<evidence type="ECO:0000256" key="12">
    <source>
        <dbReference type="ARBA" id="ARBA00022741"/>
    </source>
</evidence>
<dbReference type="PANTHER" id="PTHR27007">
    <property type="match status" value="1"/>
</dbReference>
<gene>
    <name evidence="25" type="ORF">Taro_003572</name>
</gene>
<feature type="binding site" evidence="21">
    <location>
        <position position="382"/>
    </location>
    <ligand>
        <name>ATP</name>
        <dbReference type="ChEBI" id="CHEBI:30616"/>
    </ligand>
</feature>
<evidence type="ECO:0000313" key="25">
    <source>
        <dbReference type="EMBL" id="MQL71254.1"/>
    </source>
</evidence>
<evidence type="ECO:0000256" key="10">
    <source>
        <dbReference type="ARBA" id="ARBA00022729"/>
    </source>
</evidence>
<dbReference type="EC" id="2.7.11.1" evidence="5"/>
<evidence type="ECO:0000256" key="14">
    <source>
        <dbReference type="ARBA" id="ARBA00022840"/>
    </source>
</evidence>
<evidence type="ECO:0000259" key="24">
    <source>
        <dbReference type="PROSITE" id="PS50011"/>
    </source>
</evidence>
<evidence type="ECO:0000256" key="19">
    <source>
        <dbReference type="ARBA" id="ARBA00048659"/>
    </source>
</evidence>
<keyword evidence="8" id="KW-0808">Transferase</keyword>
<dbReference type="Proteomes" id="UP000652761">
    <property type="component" value="Unassembled WGS sequence"/>
</dbReference>
<evidence type="ECO:0000256" key="18">
    <source>
        <dbReference type="ARBA" id="ARBA00023180"/>
    </source>
</evidence>
<comment type="catalytic activity">
    <reaction evidence="19">
        <text>L-threonyl-[protein] + ATP = O-phospho-L-threonyl-[protein] + ADP + H(+)</text>
        <dbReference type="Rhea" id="RHEA:46608"/>
        <dbReference type="Rhea" id="RHEA-COMP:11060"/>
        <dbReference type="Rhea" id="RHEA-COMP:11605"/>
        <dbReference type="ChEBI" id="CHEBI:15378"/>
        <dbReference type="ChEBI" id="CHEBI:30013"/>
        <dbReference type="ChEBI" id="CHEBI:30616"/>
        <dbReference type="ChEBI" id="CHEBI:61977"/>
        <dbReference type="ChEBI" id="CHEBI:456216"/>
        <dbReference type="EC" id="2.7.11.1"/>
    </reaction>
    <physiologicalReaction direction="left-to-right" evidence="19">
        <dbReference type="Rhea" id="RHEA:46609"/>
    </physiologicalReaction>
</comment>
<reference evidence="25" key="1">
    <citation type="submission" date="2017-07" db="EMBL/GenBank/DDBJ databases">
        <title>Taro Niue Genome Assembly and Annotation.</title>
        <authorList>
            <person name="Atibalentja N."/>
            <person name="Keating K."/>
            <person name="Fields C.J."/>
        </authorList>
    </citation>
    <scope>NUCLEOTIDE SEQUENCE</scope>
    <source>
        <strain evidence="25">Niue_2</strain>
        <tissue evidence="25">Leaf</tissue>
    </source>
</reference>
<feature type="signal peptide" evidence="23">
    <location>
        <begin position="1"/>
        <end position="21"/>
    </location>
</feature>
<evidence type="ECO:0000256" key="13">
    <source>
        <dbReference type="ARBA" id="ARBA00022777"/>
    </source>
</evidence>
<evidence type="ECO:0000256" key="22">
    <source>
        <dbReference type="SAM" id="Phobius"/>
    </source>
</evidence>
<evidence type="ECO:0000256" key="11">
    <source>
        <dbReference type="ARBA" id="ARBA00022734"/>
    </source>
</evidence>
<keyword evidence="26" id="KW-1185">Reference proteome</keyword>
<dbReference type="InterPro" id="IPR013320">
    <property type="entry name" value="ConA-like_dom_sf"/>
</dbReference>
<keyword evidence="16 22" id="KW-0472">Membrane</keyword>
<evidence type="ECO:0000256" key="17">
    <source>
        <dbReference type="ARBA" id="ARBA00023170"/>
    </source>
</evidence>
<keyword evidence="10 23" id="KW-0732">Signal</keyword>
<dbReference type="PROSITE" id="PS00108">
    <property type="entry name" value="PROTEIN_KINASE_ST"/>
    <property type="match status" value="1"/>
</dbReference>
<dbReference type="CDD" id="cd14066">
    <property type="entry name" value="STKc_IRAK"/>
    <property type="match status" value="1"/>
</dbReference>
<dbReference type="InterPro" id="IPR017441">
    <property type="entry name" value="Protein_kinase_ATP_BS"/>
</dbReference>
<keyword evidence="11" id="KW-0430">Lectin</keyword>
<dbReference type="PROSITE" id="PS50011">
    <property type="entry name" value="PROTEIN_KINASE_DOM"/>
    <property type="match status" value="1"/>
</dbReference>
<evidence type="ECO:0000256" key="4">
    <source>
        <dbReference type="ARBA" id="ARBA00010217"/>
    </source>
</evidence>
<comment type="caution">
    <text evidence="25">The sequence shown here is derived from an EMBL/GenBank/DDBJ whole genome shotgun (WGS) entry which is preliminary data.</text>
</comment>
<dbReference type="GO" id="GO:0004674">
    <property type="term" value="F:protein serine/threonine kinase activity"/>
    <property type="evidence" value="ECO:0007669"/>
    <property type="project" value="UniProtKB-KW"/>
</dbReference>
<dbReference type="SMART" id="SM00220">
    <property type="entry name" value="S_TKc"/>
    <property type="match status" value="1"/>
</dbReference>
<dbReference type="SUPFAM" id="SSF49899">
    <property type="entry name" value="Concanavalin A-like lectins/glucanases"/>
    <property type="match status" value="1"/>
</dbReference>
<evidence type="ECO:0000256" key="3">
    <source>
        <dbReference type="ARBA" id="ARBA00008536"/>
    </source>
</evidence>
<evidence type="ECO:0000256" key="2">
    <source>
        <dbReference type="ARBA" id="ARBA00004479"/>
    </source>
</evidence>
<evidence type="ECO:0000256" key="23">
    <source>
        <dbReference type="SAM" id="SignalP"/>
    </source>
</evidence>
<dbReference type="CDD" id="cd06899">
    <property type="entry name" value="lectin_legume_LecRK_Arcelin_ConA"/>
    <property type="match status" value="1"/>
</dbReference>
<proteinExistence type="inferred from homology"/>
<keyword evidence="6" id="KW-1003">Cell membrane</keyword>
<evidence type="ECO:0000256" key="20">
    <source>
        <dbReference type="ARBA" id="ARBA00048977"/>
    </source>
</evidence>
<keyword evidence="18" id="KW-0325">Glycoprotein</keyword>
<dbReference type="GO" id="GO:0005524">
    <property type="term" value="F:ATP binding"/>
    <property type="evidence" value="ECO:0007669"/>
    <property type="project" value="UniProtKB-UniRule"/>
</dbReference>
<dbReference type="FunFam" id="1.10.510.10:FF:000517">
    <property type="entry name" value="Putative receptor kinase Lecrk"/>
    <property type="match status" value="1"/>
</dbReference>
<evidence type="ECO:0000256" key="9">
    <source>
        <dbReference type="ARBA" id="ARBA00022692"/>
    </source>
</evidence>
<dbReference type="GO" id="GO:1901001">
    <property type="term" value="P:negative regulation of response to salt stress"/>
    <property type="evidence" value="ECO:0007669"/>
    <property type="project" value="UniProtKB-ARBA"/>
</dbReference>
<organism evidence="25 26">
    <name type="scientific">Colocasia esculenta</name>
    <name type="common">Wild taro</name>
    <name type="synonym">Arum esculentum</name>
    <dbReference type="NCBI Taxonomy" id="4460"/>
    <lineage>
        <taxon>Eukaryota</taxon>
        <taxon>Viridiplantae</taxon>
        <taxon>Streptophyta</taxon>
        <taxon>Embryophyta</taxon>
        <taxon>Tracheophyta</taxon>
        <taxon>Spermatophyta</taxon>
        <taxon>Magnoliopsida</taxon>
        <taxon>Liliopsida</taxon>
        <taxon>Araceae</taxon>
        <taxon>Aroideae</taxon>
        <taxon>Colocasieae</taxon>
        <taxon>Colocasia</taxon>
    </lineage>
</organism>
<dbReference type="Pfam" id="PF00069">
    <property type="entry name" value="Pkinase"/>
    <property type="match status" value="1"/>
</dbReference>
<dbReference type="SUPFAM" id="SSF56112">
    <property type="entry name" value="Protein kinase-like (PK-like)"/>
    <property type="match status" value="1"/>
</dbReference>
<dbReference type="GO" id="GO:0005886">
    <property type="term" value="C:plasma membrane"/>
    <property type="evidence" value="ECO:0007669"/>
    <property type="project" value="UniProtKB-SubCell"/>
</dbReference>
<dbReference type="Gene3D" id="2.60.120.200">
    <property type="match status" value="1"/>
</dbReference>
<feature type="domain" description="Protein kinase" evidence="24">
    <location>
        <begin position="353"/>
        <end position="635"/>
    </location>
</feature>
<dbReference type="GO" id="GO:0030246">
    <property type="term" value="F:carbohydrate binding"/>
    <property type="evidence" value="ECO:0007669"/>
    <property type="project" value="UniProtKB-KW"/>
</dbReference>
<dbReference type="FunFam" id="3.30.200.20:FF:000112">
    <property type="entry name" value="Lectin-domain containing receptor kinase A4.3"/>
    <property type="match status" value="1"/>
</dbReference>
<comment type="catalytic activity">
    <reaction evidence="20">
        <text>L-seryl-[protein] + ATP = O-phospho-L-seryl-[protein] + ADP + H(+)</text>
        <dbReference type="Rhea" id="RHEA:17989"/>
        <dbReference type="Rhea" id="RHEA-COMP:9863"/>
        <dbReference type="Rhea" id="RHEA-COMP:11604"/>
        <dbReference type="ChEBI" id="CHEBI:15378"/>
        <dbReference type="ChEBI" id="CHEBI:29999"/>
        <dbReference type="ChEBI" id="CHEBI:30616"/>
        <dbReference type="ChEBI" id="CHEBI:83421"/>
        <dbReference type="ChEBI" id="CHEBI:456216"/>
        <dbReference type="EC" id="2.7.11.1"/>
    </reaction>
    <physiologicalReaction direction="left-to-right" evidence="20">
        <dbReference type="Rhea" id="RHEA:17990"/>
    </physiologicalReaction>
</comment>
<evidence type="ECO:0000256" key="7">
    <source>
        <dbReference type="ARBA" id="ARBA00022527"/>
    </source>
</evidence>
<evidence type="ECO:0000256" key="16">
    <source>
        <dbReference type="ARBA" id="ARBA00023136"/>
    </source>
</evidence>
<evidence type="ECO:0000256" key="15">
    <source>
        <dbReference type="ARBA" id="ARBA00022989"/>
    </source>
</evidence>
<evidence type="ECO:0000256" key="5">
    <source>
        <dbReference type="ARBA" id="ARBA00012513"/>
    </source>
</evidence>
<dbReference type="InterPro" id="IPR011009">
    <property type="entry name" value="Kinase-like_dom_sf"/>
</dbReference>
<dbReference type="PROSITE" id="PS00107">
    <property type="entry name" value="PROTEIN_KINASE_ATP"/>
    <property type="match status" value="1"/>
</dbReference>
<dbReference type="Pfam" id="PF00139">
    <property type="entry name" value="Lectin_legB"/>
    <property type="match status" value="1"/>
</dbReference>
<dbReference type="InterPro" id="IPR000719">
    <property type="entry name" value="Prot_kinase_dom"/>
</dbReference>
<dbReference type="InterPro" id="IPR050528">
    <property type="entry name" value="L-type_Lectin-RKs"/>
</dbReference>
<dbReference type="AlphaFoldDB" id="A0A843TP35"/>
<dbReference type="InterPro" id="IPR008271">
    <property type="entry name" value="Ser/Thr_kinase_AS"/>
</dbReference>
<evidence type="ECO:0000256" key="8">
    <source>
        <dbReference type="ARBA" id="ARBA00022679"/>
    </source>
</evidence>
<evidence type="ECO:0000313" key="26">
    <source>
        <dbReference type="Proteomes" id="UP000652761"/>
    </source>
</evidence>
<evidence type="ECO:0000256" key="1">
    <source>
        <dbReference type="ARBA" id="ARBA00004236"/>
    </source>
</evidence>
<keyword evidence="13" id="KW-0418">Kinase</keyword>
<keyword evidence="12 21" id="KW-0547">Nucleotide-binding</keyword>
<name>A0A843TP35_COLES</name>
<dbReference type="EMBL" id="NMUH01000092">
    <property type="protein sequence ID" value="MQL71254.1"/>
    <property type="molecule type" value="Genomic_DNA"/>
</dbReference>
<dbReference type="FunFam" id="2.60.120.200:FF:000051">
    <property type="entry name" value="L-type lectin-domain containing receptor kinase V.9"/>
    <property type="match status" value="1"/>
</dbReference>
<evidence type="ECO:0000256" key="21">
    <source>
        <dbReference type="PROSITE-ProRule" id="PRU10141"/>
    </source>
</evidence>
<keyword evidence="7" id="KW-0723">Serine/threonine-protein kinase</keyword>
<protein>
    <recommendedName>
        <fullName evidence="5">non-specific serine/threonine protein kinase</fullName>
        <ecNumber evidence="5">2.7.11.1</ecNumber>
    </recommendedName>
</protein>
<comment type="subcellular location">
    <subcellularLocation>
        <location evidence="1">Cell membrane</location>
    </subcellularLocation>
    <subcellularLocation>
        <location evidence="2">Membrane</location>
        <topology evidence="2">Single-pass type I membrane protein</topology>
    </subcellularLocation>
</comment>
<feature type="chain" id="PRO_5033023443" description="non-specific serine/threonine protein kinase" evidence="23">
    <location>
        <begin position="22"/>
        <end position="674"/>
    </location>
</feature>
<comment type="similarity">
    <text evidence="4">In the C-terminal section; belongs to the protein kinase superfamily. Ser/Thr protein kinase family.</text>
</comment>
<keyword evidence="15 22" id="KW-1133">Transmembrane helix</keyword>
<keyword evidence="17" id="KW-0675">Receptor</keyword>
<dbReference type="Gene3D" id="3.30.200.20">
    <property type="entry name" value="Phosphorylase Kinase, domain 1"/>
    <property type="match status" value="1"/>
</dbReference>
<comment type="similarity">
    <text evidence="3">In the N-terminal section; belongs to the leguminous lectin family.</text>
</comment>
<accession>A0A843TP35</accession>
<sequence>MLAKMMASMVLATLFFPLFESAVVEVAEGGGGFTFNGFSNASLSLDGSAMVSQGGLLSLSNTTRLQKGHAFVDSPLQFRRPGKPFSFSTTFVFAIVPEFPGVGSHGMAFVVSPSKILGVDSPGQYLGLLSPTNDGNSSNHILAVEFDVLKNPQFYDIDDNHVGIDVNSIHSANSSIAGYFANRSRVFENLTLASGDPVQAWIEFDSRTMQLNVTVSPFRTPKPEFPLLSATLNHSEVFLDSMYVGFSSATGRQPTTYYVLGWSFQINGTAQALDPTSLPALPPRGSGNKKRSSLVIWLPIAGSMFLLVTAVAIAVAFVVVRKIKFAEILEDWEVEYGPHRFSYKDLFIATKGFVDKELLGYGGFGKVYRGVLPNSNMQVAVKRVSHDSRQGMREFIAEIVSIGRLRHRNLVQLLGYCRRKGELLLVYDLMPNGSLDKLLFSQTAGANKLDWNQRFNIIKGVASGLLYLHEGWEQVVIHRDIKASNVLLDSEFNGRLGDFGLARLYDHGGVLQTTHVVGTIGYLAPELTRTGKATKATDVFAFGAFLLEVACGRKPIERQGLGENFVLVDWVLEKWRAGDLAEAADPRLKDREFAVEEVILVLTLGLHCSHPVPTARPSMRQVMQILEGDAPLPQLPVNYMNATFPEQRRSPESADVQMSNPSYTASGSLLYVGR</sequence>
<evidence type="ECO:0000256" key="6">
    <source>
        <dbReference type="ARBA" id="ARBA00022475"/>
    </source>
</evidence>